<dbReference type="SMART" id="SM00468">
    <property type="entry name" value="PreSET"/>
    <property type="match status" value="1"/>
</dbReference>
<dbReference type="PANTHER" id="PTHR46307">
    <property type="entry name" value="G9A, ISOFORM B"/>
    <property type="match status" value="1"/>
</dbReference>
<dbReference type="InterPro" id="IPR043550">
    <property type="entry name" value="EHMT1/EHMT2"/>
</dbReference>
<dbReference type="PROSITE" id="PS50868">
    <property type="entry name" value="POST_SET"/>
    <property type="match status" value="1"/>
</dbReference>
<reference evidence="12" key="2">
    <citation type="submission" date="2025-09" db="UniProtKB">
        <authorList>
            <consortium name="Ensembl"/>
        </authorList>
    </citation>
    <scope>IDENTIFICATION</scope>
</reference>
<feature type="compositionally biased region" description="Basic and acidic residues" evidence="8">
    <location>
        <begin position="118"/>
        <end position="133"/>
    </location>
</feature>
<dbReference type="SUPFAM" id="SSF82199">
    <property type="entry name" value="SET domain"/>
    <property type="match status" value="1"/>
</dbReference>
<evidence type="ECO:0000256" key="1">
    <source>
        <dbReference type="ARBA" id="ARBA00004286"/>
    </source>
</evidence>
<evidence type="ECO:0000256" key="2">
    <source>
        <dbReference type="ARBA" id="ARBA00022454"/>
    </source>
</evidence>
<dbReference type="GO" id="GO:0002039">
    <property type="term" value="F:p53 binding"/>
    <property type="evidence" value="ECO:0007669"/>
    <property type="project" value="InterPro"/>
</dbReference>
<evidence type="ECO:0000256" key="7">
    <source>
        <dbReference type="PROSITE-ProRule" id="PRU00023"/>
    </source>
</evidence>
<dbReference type="SMART" id="SM00248">
    <property type="entry name" value="ANK"/>
    <property type="match status" value="5"/>
</dbReference>
<dbReference type="Gene3D" id="2.170.270.10">
    <property type="entry name" value="SET domain"/>
    <property type="match status" value="1"/>
</dbReference>
<keyword evidence="6" id="KW-0156">Chromatin regulator</keyword>
<feature type="region of interest" description="Disordered" evidence="8">
    <location>
        <begin position="687"/>
        <end position="711"/>
    </location>
</feature>
<feature type="domain" description="SET" evidence="9">
    <location>
        <begin position="548"/>
        <end position="665"/>
    </location>
</feature>
<organism evidence="12 13">
    <name type="scientific">Taeniopygia guttata</name>
    <name type="common">Zebra finch</name>
    <name type="synonym">Poephila guttata</name>
    <dbReference type="NCBI Taxonomy" id="59729"/>
    <lineage>
        <taxon>Eukaryota</taxon>
        <taxon>Metazoa</taxon>
        <taxon>Chordata</taxon>
        <taxon>Craniata</taxon>
        <taxon>Vertebrata</taxon>
        <taxon>Euteleostomi</taxon>
        <taxon>Archelosauria</taxon>
        <taxon>Archosauria</taxon>
        <taxon>Dinosauria</taxon>
        <taxon>Saurischia</taxon>
        <taxon>Theropoda</taxon>
        <taxon>Coelurosauria</taxon>
        <taxon>Aves</taxon>
        <taxon>Neognathae</taxon>
        <taxon>Neoaves</taxon>
        <taxon>Telluraves</taxon>
        <taxon>Australaves</taxon>
        <taxon>Passeriformes</taxon>
        <taxon>Passeroidea</taxon>
        <taxon>Estrildidae</taxon>
        <taxon>Estrildinae</taxon>
        <taxon>Taeniopygia</taxon>
    </lineage>
</organism>
<keyword evidence="7" id="KW-0040">ANK repeat</keyword>
<feature type="compositionally biased region" description="Low complexity" evidence="8">
    <location>
        <begin position="136"/>
        <end position="155"/>
    </location>
</feature>
<dbReference type="GO" id="GO:0008270">
    <property type="term" value="F:zinc ion binding"/>
    <property type="evidence" value="ECO:0007669"/>
    <property type="project" value="InterPro"/>
</dbReference>
<evidence type="ECO:0000313" key="13">
    <source>
        <dbReference type="Proteomes" id="UP000007754"/>
    </source>
</evidence>
<feature type="compositionally biased region" description="Polar residues" evidence="8">
    <location>
        <begin position="28"/>
        <end position="40"/>
    </location>
</feature>
<dbReference type="Ensembl" id="ENSTGUT00000022847.1">
    <property type="protein sequence ID" value="ENSTGUP00000021088.1"/>
    <property type="gene ID" value="ENSTGUG00000026046.1"/>
</dbReference>
<keyword evidence="3" id="KW-0489">Methyltransferase</keyword>
<dbReference type="GO" id="GO:0000785">
    <property type="term" value="C:chromatin"/>
    <property type="evidence" value="ECO:0007669"/>
    <property type="project" value="TreeGrafter"/>
</dbReference>
<dbReference type="PROSITE" id="PS50297">
    <property type="entry name" value="ANK_REP_REGION"/>
    <property type="match status" value="4"/>
</dbReference>
<comment type="subcellular location">
    <subcellularLocation>
        <location evidence="1">Chromosome</location>
    </subcellularLocation>
</comment>
<dbReference type="GO" id="GO:0005634">
    <property type="term" value="C:nucleus"/>
    <property type="evidence" value="ECO:0007669"/>
    <property type="project" value="InterPro"/>
</dbReference>
<dbReference type="PRINTS" id="PR01415">
    <property type="entry name" value="ANKYRIN"/>
</dbReference>
<dbReference type="Gene3D" id="1.25.40.20">
    <property type="entry name" value="Ankyrin repeat-containing domain"/>
    <property type="match status" value="2"/>
</dbReference>
<feature type="repeat" description="ANK" evidence="7">
    <location>
        <begin position="360"/>
        <end position="392"/>
    </location>
</feature>
<dbReference type="PROSITE" id="PS50280">
    <property type="entry name" value="SET"/>
    <property type="match status" value="1"/>
</dbReference>
<dbReference type="Pfam" id="PF21533">
    <property type="entry name" value="EHMT1-2_CRR"/>
    <property type="match status" value="1"/>
</dbReference>
<feature type="region of interest" description="Disordered" evidence="8">
    <location>
        <begin position="15"/>
        <end position="42"/>
    </location>
</feature>
<name>A0A674GE55_TAEGU</name>
<keyword evidence="5" id="KW-0949">S-adenosyl-L-methionine</keyword>
<feature type="compositionally biased region" description="Pro residues" evidence="8">
    <location>
        <begin position="15"/>
        <end position="27"/>
    </location>
</feature>
<dbReference type="GO" id="GO:0032259">
    <property type="term" value="P:methylation"/>
    <property type="evidence" value="ECO:0007669"/>
    <property type="project" value="UniProtKB-KW"/>
</dbReference>
<dbReference type="Pfam" id="PF00856">
    <property type="entry name" value="SET"/>
    <property type="match status" value="1"/>
</dbReference>
<reference evidence="12" key="1">
    <citation type="submission" date="2025-08" db="UniProtKB">
        <authorList>
            <consortium name="Ensembl"/>
        </authorList>
    </citation>
    <scope>IDENTIFICATION</scope>
</reference>
<feature type="repeat" description="ANK" evidence="7">
    <location>
        <begin position="316"/>
        <end position="348"/>
    </location>
</feature>
<evidence type="ECO:0000259" key="9">
    <source>
        <dbReference type="PROSITE" id="PS50280"/>
    </source>
</evidence>
<evidence type="ECO:0000256" key="4">
    <source>
        <dbReference type="ARBA" id="ARBA00022679"/>
    </source>
</evidence>
<dbReference type="CDD" id="cd10533">
    <property type="entry name" value="SET_EHMT2"/>
    <property type="match status" value="1"/>
</dbReference>
<dbReference type="InterPro" id="IPR001214">
    <property type="entry name" value="SET_dom"/>
</dbReference>
<evidence type="ECO:0000256" key="8">
    <source>
        <dbReference type="SAM" id="MobiDB-lite"/>
    </source>
</evidence>
<dbReference type="GO" id="GO:0046974">
    <property type="term" value="F:histone H3K9 methyltransferase activity"/>
    <property type="evidence" value="ECO:0007669"/>
    <property type="project" value="TreeGrafter"/>
</dbReference>
<evidence type="ECO:0000259" key="11">
    <source>
        <dbReference type="PROSITE" id="PS50868"/>
    </source>
</evidence>
<dbReference type="GO" id="GO:0000122">
    <property type="term" value="P:negative regulation of transcription by RNA polymerase II"/>
    <property type="evidence" value="ECO:0007669"/>
    <property type="project" value="TreeGrafter"/>
</dbReference>
<evidence type="ECO:0008006" key="14">
    <source>
        <dbReference type="Google" id="ProtNLM"/>
    </source>
</evidence>
<keyword evidence="2" id="KW-0158">Chromosome</keyword>
<keyword evidence="4" id="KW-0808">Transferase</keyword>
<dbReference type="InterPro" id="IPR046341">
    <property type="entry name" value="SET_dom_sf"/>
</dbReference>
<dbReference type="SMART" id="SM00317">
    <property type="entry name" value="SET"/>
    <property type="match status" value="1"/>
</dbReference>
<dbReference type="Pfam" id="PF12796">
    <property type="entry name" value="Ank_2"/>
    <property type="match status" value="2"/>
</dbReference>
<dbReference type="InterPro" id="IPR003616">
    <property type="entry name" value="Post-SET_dom"/>
</dbReference>
<dbReference type="PANTHER" id="PTHR46307:SF1">
    <property type="entry name" value="HISTONE-LYSINE N-METHYLTRANSFERASE EHMT2"/>
    <property type="match status" value="1"/>
</dbReference>
<dbReference type="PROSITE" id="PS50867">
    <property type="entry name" value="PRE_SET"/>
    <property type="match status" value="1"/>
</dbReference>
<feature type="repeat" description="ANK" evidence="7">
    <location>
        <begin position="216"/>
        <end position="248"/>
    </location>
</feature>
<dbReference type="GeneTree" id="ENSGT00940000159459"/>
<evidence type="ECO:0000256" key="3">
    <source>
        <dbReference type="ARBA" id="ARBA00022603"/>
    </source>
</evidence>
<dbReference type="Pfam" id="PF00023">
    <property type="entry name" value="Ank"/>
    <property type="match status" value="1"/>
</dbReference>
<dbReference type="AlphaFoldDB" id="A0A674GE55"/>
<evidence type="ECO:0000313" key="12">
    <source>
        <dbReference type="Ensembl" id="ENSTGUP00000021088.1"/>
    </source>
</evidence>
<feature type="compositionally biased region" description="Pro residues" evidence="8">
    <location>
        <begin position="700"/>
        <end position="711"/>
    </location>
</feature>
<feature type="repeat" description="ANK" evidence="7">
    <location>
        <begin position="282"/>
        <end position="306"/>
    </location>
</feature>
<dbReference type="InterPro" id="IPR038034">
    <property type="entry name" value="SET_EHMT2"/>
</dbReference>
<dbReference type="InterPro" id="IPR036770">
    <property type="entry name" value="Ankyrin_rpt-contain_sf"/>
</dbReference>
<evidence type="ECO:0000256" key="6">
    <source>
        <dbReference type="ARBA" id="ARBA00022853"/>
    </source>
</evidence>
<evidence type="ECO:0000256" key="5">
    <source>
        <dbReference type="ARBA" id="ARBA00022691"/>
    </source>
</evidence>
<evidence type="ECO:0000259" key="10">
    <source>
        <dbReference type="PROSITE" id="PS50867"/>
    </source>
</evidence>
<feature type="domain" description="Pre-SET" evidence="10">
    <location>
        <begin position="482"/>
        <end position="545"/>
    </location>
</feature>
<feature type="domain" description="Post-SET" evidence="11">
    <location>
        <begin position="674"/>
        <end position="690"/>
    </location>
</feature>
<dbReference type="Pfam" id="PF05033">
    <property type="entry name" value="Pre-SET"/>
    <property type="match status" value="1"/>
</dbReference>
<accession>A0A674GE55</accession>
<dbReference type="FunFam" id="2.170.270.10:FF:000005">
    <property type="entry name" value="Euchromatic histone-lysine N-methyltransferase 2"/>
    <property type="match status" value="1"/>
</dbReference>
<dbReference type="InterPro" id="IPR007728">
    <property type="entry name" value="Pre-SET_dom"/>
</dbReference>
<keyword evidence="13" id="KW-1185">Reference proteome</keyword>
<feature type="region of interest" description="Disordered" evidence="8">
    <location>
        <begin position="82"/>
        <end position="160"/>
    </location>
</feature>
<dbReference type="InterPro" id="IPR047762">
    <property type="entry name" value="EHMT_CRR"/>
</dbReference>
<dbReference type="InterPro" id="IPR002110">
    <property type="entry name" value="Ankyrin_rpt"/>
</dbReference>
<proteinExistence type="predicted"/>
<sequence length="711" mass="78489">MPFLSIFAPFPPGNVPGVPPRCQPDPKSPQTVPKSPQTVPKGTFLECHPDVRIGHRFHRSCVSRLGGLIFCPHCGEDASEAQEVTLPRPEGTPGVAPAPPGPPRPRAETPAPSARMRGQGEGRAPRPDPRAEPIDSSGGPALALPSGGALSARGLPPGPAREHLEKALLGQEAERRKKLRFHPRQLYLSVKQGELGRVILMLLDNLDPNFQSDAQSKRSALHAAAQKGHLEICHLLLQAGANINAVDKQRRTPLMEAVANDQLDTARYLLQRGGCAYSQEEDGSTCLHHAAKNGNLEMVELLLSTGQVDVNAQDSGGWTPIIWAAEHKHIEVIRRLLTRGADVTLTDNVSTWGVMGSRGHGDTPLHIAARESYHDCVSLFLSRGADPEVRNKEGDSPLDLSPERSDVWVALTLNRKLRQGAAGRGLRTERIVSRDVARGHENVPIPCVNGVDEEPCPQDYKYIAENCETSTMNIDHNITHLQHCTCQDDCSSSNCLCGQLSIRCWYDKDGRLLQEFNKIEPPLIFECNQACTCWRSCKNRVVQSGIKVRLQLYRTAKMGWGVRALQAIPPGTFICEYVGELISDAEADVREDDSYLFDLDNKDGEVYCIDARYYGNVSRFINHLCDPNIIPVRVFMLHQDLRFPRIAFFSSRHIRPGEELGFDYGDRFWDIKSKYFPCQCGSEKCKHSAEAGGGRGDPPELLPPLLPLPPP</sequence>
<dbReference type="Proteomes" id="UP000007754">
    <property type="component" value="Unplaced"/>
</dbReference>
<protein>
    <recommendedName>
        <fullName evidence="14">Euchromatic histone lysine methyltransferase 2</fullName>
    </recommendedName>
</protein>
<dbReference type="PROSITE" id="PS50088">
    <property type="entry name" value="ANK_REPEAT"/>
    <property type="match status" value="4"/>
</dbReference>
<dbReference type="SUPFAM" id="SSF48403">
    <property type="entry name" value="Ankyrin repeat"/>
    <property type="match status" value="1"/>
</dbReference>